<feature type="region of interest" description="Disordered" evidence="1">
    <location>
        <begin position="1"/>
        <end position="20"/>
    </location>
</feature>
<reference evidence="3" key="1">
    <citation type="submission" date="2021-02" db="EMBL/GenBank/DDBJ databases">
        <authorList>
            <person name="Dougan E. K."/>
            <person name="Rhodes N."/>
            <person name="Thang M."/>
            <person name="Chan C."/>
        </authorList>
    </citation>
    <scope>NUCLEOTIDE SEQUENCE</scope>
</reference>
<protein>
    <recommendedName>
        <fullName evidence="5">CSC1/OSCA1-like cytosolic domain-containing protein</fullName>
    </recommendedName>
</protein>
<dbReference type="AlphaFoldDB" id="A0A813BV56"/>
<evidence type="ECO:0008006" key="5">
    <source>
        <dbReference type="Google" id="ProtNLM"/>
    </source>
</evidence>
<dbReference type="EMBL" id="CAJNJA010079841">
    <property type="protein sequence ID" value="CAE7926075.1"/>
    <property type="molecule type" value="Genomic_DNA"/>
</dbReference>
<feature type="transmembrane region" description="Helical" evidence="2">
    <location>
        <begin position="40"/>
        <end position="64"/>
    </location>
</feature>
<keyword evidence="2" id="KW-0812">Transmembrane</keyword>
<feature type="transmembrane region" description="Helical" evidence="2">
    <location>
        <begin position="394"/>
        <end position="417"/>
    </location>
</feature>
<evidence type="ECO:0000313" key="4">
    <source>
        <dbReference type="Proteomes" id="UP000601435"/>
    </source>
</evidence>
<evidence type="ECO:0000313" key="3">
    <source>
        <dbReference type="EMBL" id="CAE7926075.1"/>
    </source>
</evidence>
<comment type="caution">
    <text evidence="3">The sequence shown here is derived from an EMBL/GenBank/DDBJ whole genome shotgun (WGS) entry which is preliminary data.</text>
</comment>
<evidence type="ECO:0000256" key="1">
    <source>
        <dbReference type="SAM" id="MobiDB-lite"/>
    </source>
</evidence>
<sequence length="443" mass="49497">MAEPAVHQPRYSGSPKSFRAPSQSEHRLWKVGEYAVGVRLYFDLLLLLVIAFGALTATTLPFLLMCASSSGGGPVLKQTDDVLSTLAKYSVGNLVRSPAADATVHIMNEFFGSMAQGTWLLGVLLLYRFVPVIIHRATYTTNNRNLANLAIQVRGLPTDLGYHHLGYEELLRAAEHFQTVAYEQPLRVESACVDCDDVSSADAESESRRQSTKGRQTMKVMADSLSTDKTAVDTKGGKRLAKRQTYLLSMNDLIEEQILEIETERALHSDLKPEEREVMGAFVVFWCQRTRDAVLGQYGWSRGSSDAPGVKDVTVYNKKRFQGDYSRIKGRSAFRPTDPALRELLGRLNLPKLRSRSQAFPLIVEATQDPSLQLWQNMDVKPLMRLAMGCVMSICRFLVFNLIFIVSCVTMSTHVYYPLFLPIDAKVWLITNVSEPVVSSSDD</sequence>
<accession>A0A813BV56</accession>
<organism evidence="3 4">
    <name type="scientific">Symbiodinium necroappetens</name>
    <dbReference type="NCBI Taxonomy" id="1628268"/>
    <lineage>
        <taxon>Eukaryota</taxon>
        <taxon>Sar</taxon>
        <taxon>Alveolata</taxon>
        <taxon>Dinophyceae</taxon>
        <taxon>Suessiales</taxon>
        <taxon>Symbiodiniaceae</taxon>
        <taxon>Symbiodinium</taxon>
    </lineage>
</organism>
<keyword evidence="4" id="KW-1185">Reference proteome</keyword>
<gene>
    <name evidence="3" type="ORF">SNEC2469_LOCUS32079</name>
</gene>
<keyword evidence="2" id="KW-1133">Transmembrane helix</keyword>
<keyword evidence="2" id="KW-0472">Membrane</keyword>
<proteinExistence type="predicted"/>
<dbReference type="OrthoDB" id="443461at2759"/>
<feature type="transmembrane region" description="Helical" evidence="2">
    <location>
        <begin position="117"/>
        <end position="134"/>
    </location>
</feature>
<feature type="non-terminal residue" evidence="3">
    <location>
        <position position="443"/>
    </location>
</feature>
<evidence type="ECO:0000256" key="2">
    <source>
        <dbReference type="SAM" id="Phobius"/>
    </source>
</evidence>
<dbReference type="Proteomes" id="UP000601435">
    <property type="component" value="Unassembled WGS sequence"/>
</dbReference>
<name>A0A813BV56_9DINO</name>